<evidence type="ECO:0000313" key="4">
    <source>
        <dbReference type="Proteomes" id="UP001172101"/>
    </source>
</evidence>
<feature type="region of interest" description="Disordered" evidence="1">
    <location>
        <begin position="1"/>
        <end position="48"/>
    </location>
</feature>
<dbReference type="PANTHER" id="PTHR38790:SF4">
    <property type="entry name" value="2EXR DOMAIN-CONTAINING PROTEIN"/>
    <property type="match status" value="1"/>
</dbReference>
<dbReference type="InterPro" id="IPR056632">
    <property type="entry name" value="DUF7730"/>
</dbReference>
<dbReference type="Proteomes" id="UP001172101">
    <property type="component" value="Unassembled WGS sequence"/>
</dbReference>
<evidence type="ECO:0000313" key="3">
    <source>
        <dbReference type="EMBL" id="KAK0713501.1"/>
    </source>
</evidence>
<name>A0AA40ACV0_9PEZI</name>
<evidence type="ECO:0000256" key="1">
    <source>
        <dbReference type="SAM" id="MobiDB-lite"/>
    </source>
</evidence>
<feature type="domain" description="DUF7730" evidence="2">
    <location>
        <begin position="79"/>
        <end position="225"/>
    </location>
</feature>
<comment type="caution">
    <text evidence="3">The sequence shown here is derived from an EMBL/GenBank/DDBJ whole genome shotgun (WGS) entry which is preliminary data.</text>
</comment>
<sequence length="357" mass="39769">MAATFASPGVRTQVPLRRRTQPSSDSGSRSSSSHRPSPARSMRQEAPEIKPIAWPEDLKRALPVGRLIRLESSAPIEVPFFTSLPYDVRREVYDIMLRDAGFRQHVFCPSICRVTLARELFTRYLVCKKCDGDTFQAGTVCGHWQCEDHNNTPGTATATPPTTGDAKFQLGDLISLMKTCKFGYLEVSEYFYRSITFTFASFPELRVFLDRLPATALSRVRSIAFIAHMLPHDPQACQRFIGGEYFETAEAAVGAGGENHMALFKRIPNLEVLDINFFPSLILALSTRLVDVVRPLQQLPDSTRVTVRIPNMVYSGISEIGLPTASRLGEGANFTLMRPNVAASSVQQNCRAYSYSF</sequence>
<dbReference type="AlphaFoldDB" id="A0AA40ACV0"/>
<dbReference type="Pfam" id="PF24864">
    <property type="entry name" value="DUF7730"/>
    <property type="match status" value="1"/>
</dbReference>
<evidence type="ECO:0000259" key="2">
    <source>
        <dbReference type="Pfam" id="PF24864"/>
    </source>
</evidence>
<dbReference type="PANTHER" id="PTHR38790">
    <property type="entry name" value="2EXR DOMAIN-CONTAINING PROTEIN-RELATED"/>
    <property type="match status" value="1"/>
</dbReference>
<gene>
    <name evidence="3" type="ORF">B0T26DRAFT_365740</name>
</gene>
<keyword evidence="4" id="KW-1185">Reference proteome</keyword>
<reference evidence="3" key="1">
    <citation type="submission" date="2023-06" db="EMBL/GenBank/DDBJ databases">
        <title>Genome-scale phylogeny and comparative genomics of the fungal order Sordariales.</title>
        <authorList>
            <consortium name="Lawrence Berkeley National Laboratory"/>
            <person name="Hensen N."/>
            <person name="Bonometti L."/>
            <person name="Westerberg I."/>
            <person name="Brannstrom I.O."/>
            <person name="Guillou S."/>
            <person name="Cros-Aarteil S."/>
            <person name="Calhoun S."/>
            <person name="Haridas S."/>
            <person name="Kuo A."/>
            <person name="Mondo S."/>
            <person name="Pangilinan J."/>
            <person name="Riley R."/>
            <person name="LaButti K."/>
            <person name="Andreopoulos B."/>
            <person name="Lipzen A."/>
            <person name="Chen C."/>
            <person name="Yanf M."/>
            <person name="Daum C."/>
            <person name="Ng V."/>
            <person name="Clum A."/>
            <person name="Steindorff A."/>
            <person name="Ohm R."/>
            <person name="Martin F."/>
            <person name="Silar P."/>
            <person name="Natvig D."/>
            <person name="Lalanne C."/>
            <person name="Gautier V."/>
            <person name="Ament-velasquez S.L."/>
            <person name="Kruys A."/>
            <person name="Hutchinson M.I."/>
            <person name="Powell A.J."/>
            <person name="Barry K."/>
            <person name="Miller A.N."/>
            <person name="Grigoriev I.V."/>
            <person name="Debuchy R."/>
            <person name="Gladieux P."/>
            <person name="Thoren M.H."/>
            <person name="Johannesson H."/>
        </authorList>
    </citation>
    <scope>NUCLEOTIDE SEQUENCE</scope>
    <source>
        <strain evidence="3">SMH2392-1A</strain>
    </source>
</reference>
<dbReference type="GeneID" id="85317904"/>
<protein>
    <recommendedName>
        <fullName evidence="2">DUF7730 domain-containing protein</fullName>
    </recommendedName>
</protein>
<accession>A0AA40ACV0</accession>
<dbReference type="EMBL" id="JAUIRO010000005">
    <property type="protein sequence ID" value="KAK0713501.1"/>
    <property type="molecule type" value="Genomic_DNA"/>
</dbReference>
<organism evidence="3 4">
    <name type="scientific">Lasiosphaeria miniovina</name>
    <dbReference type="NCBI Taxonomy" id="1954250"/>
    <lineage>
        <taxon>Eukaryota</taxon>
        <taxon>Fungi</taxon>
        <taxon>Dikarya</taxon>
        <taxon>Ascomycota</taxon>
        <taxon>Pezizomycotina</taxon>
        <taxon>Sordariomycetes</taxon>
        <taxon>Sordariomycetidae</taxon>
        <taxon>Sordariales</taxon>
        <taxon>Lasiosphaeriaceae</taxon>
        <taxon>Lasiosphaeria</taxon>
    </lineage>
</organism>
<dbReference type="RefSeq" id="XP_060294824.1">
    <property type="nucleotide sequence ID" value="XM_060434634.1"/>
</dbReference>
<proteinExistence type="predicted"/>
<feature type="compositionally biased region" description="Low complexity" evidence="1">
    <location>
        <begin position="22"/>
        <end position="41"/>
    </location>
</feature>